<dbReference type="RefSeq" id="WP_006568598.1">
    <property type="nucleotide sequence ID" value="NZ_BAABZP010000001.1"/>
</dbReference>
<dbReference type="PROSITE" id="PS51379">
    <property type="entry name" value="4FE4S_FER_2"/>
    <property type="match status" value="2"/>
</dbReference>
<sequence length="260" mass="29166">MEISKVTEVFFSPTYSTERIVRLIGEAWEETHQEIDLSRIPKERKIHEFGAQDLIVFGVPSYGGRVPAPAAERFRNLKGQKTPIILLTAFGNRDYDDTLLEMKDLAEEQGFVPAAAVAAAAEHSIMRQYAEGRPDSRDQSELTDFAVKIREKIQQTEDIEGMTELSVKGNRPYREYNGVPMKPSAGKQCKKCGLCARLCPVGAIPAEHPEETLKETCISCMRCIAVCPEHARKVSRPVLMAASVKLKKECSERKRNELIL</sequence>
<dbReference type="GO" id="GO:0046872">
    <property type="term" value="F:metal ion binding"/>
    <property type="evidence" value="ECO:0007669"/>
    <property type="project" value="UniProtKB-KW"/>
</dbReference>
<gene>
    <name evidence="4" type="ORF">ACLFYP115_02774</name>
</gene>
<evidence type="ECO:0000313" key="4">
    <source>
        <dbReference type="EMBL" id="VYT33432.1"/>
    </source>
</evidence>
<dbReference type="InterPro" id="IPR008254">
    <property type="entry name" value="Flavodoxin/NO_synth"/>
</dbReference>
<evidence type="ECO:0000256" key="1">
    <source>
        <dbReference type="ARBA" id="ARBA00022723"/>
    </source>
</evidence>
<dbReference type="Gene3D" id="3.40.50.360">
    <property type="match status" value="1"/>
</dbReference>
<evidence type="ECO:0000256" key="3">
    <source>
        <dbReference type="ARBA" id="ARBA00023014"/>
    </source>
</evidence>
<keyword evidence="2" id="KW-0408">Iron</keyword>
<dbReference type="InterPro" id="IPR029039">
    <property type="entry name" value="Flavoprotein-like_sf"/>
</dbReference>
<keyword evidence="1" id="KW-0479">Metal-binding</keyword>
<dbReference type="EMBL" id="CACRSQ010000007">
    <property type="protein sequence ID" value="VYT33432.1"/>
    <property type="molecule type" value="Genomic_DNA"/>
</dbReference>
<dbReference type="InterPro" id="IPR017900">
    <property type="entry name" value="4Fe4S_Fe_S_CS"/>
</dbReference>
<proteinExistence type="predicted"/>
<dbReference type="Gene3D" id="3.30.70.20">
    <property type="match status" value="1"/>
</dbReference>
<reference evidence="4" key="1">
    <citation type="submission" date="2019-11" db="EMBL/GenBank/DDBJ databases">
        <authorList>
            <person name="Feng L."/>
        </authorList>
    </citation>
    <scope>NUCLEOTIDE SEQUENCE</scope>
    <source>
        <strain evidence="4">AcaccaeLFYP115</strain>
    </source>
</reference>
<dbReference type="PANTHER" id="PTHR43122">
    <property type="entry name" value="FERREDOXIN SUBUNIT OF PYRUVATE:FLAVODOXIN OXIDOREDUCTASE-RELATED"/>
    <property type="match status" value="1"/>
</dbReference>
<name>A0A6N2VXF1_9FIRM</name>
<dbReference type="GO" id="GO:0051536">
    <property type="term" value="F:iron-sulfur cluster binding"/>
    <property type="evidence" value="ECO:0007669"/>
    <property type="project" value="UniProtKB-KW"/>
</dbReference>
<evidence type="ECO:0000256" key="2">
    <source>
        <dbReference type="ARBA" id="ARBA00023004"/>
    </source>
</evidence>
<dbReference type="InterPro" id="IPR047964">
    <property type="entry name" value="EFR1-like"/>
</dbReference>
<accession>A0A6N2VXF1</accession>
<dbReference type="PROSITE" id="PS00198">
    <property type="entry name" value="4FE4S_FER_1"/>
    <property type="match status" value="2"/>
</dbReference>
<organism evidence="4">
    <name type="scientific">Anaerostipes caccae</name>
    <dbReference type="NCBI Taxonomy" id="105841"/>
    <lineage>
        <taxon>Bacteria</taxon>
        <taxon>Bacillati</taxon>
        <taxon>Bacillota</taxon>
        <taxon>Clostridia</taxon>
        <taxon>Lachnospirales</taxon>
        <taxon>Lachnospiraceae</taxon>
        <taxon>Anaerostipes</taxon>
    </lineage>
</organism>
<dbReference type="NCBIfam" id="NF038196">
    <property type="entry name" value="ferrodoxin_EFR1"/>
    <property type="match status" value="1"/>
</dbReference>
<dbReference type="InterPro" id="IPR017896">
    <property type="entry name" value="4Fe4S_Fe-S-bd"/>
</dbReference>
<dbReference type="SUPFAM" id="SSF54862">
    <property type="entry name" value="4Fe-4S ferredoxins"/>
    <property type="match status" value="1"/>
</dbReference>
<dbReference type="SUPFAM" id="SSF52218">
    <property type="entry name" value="Flavoproteins"/>
    <property type="match status" value="1"/>
</dbReference>
<dbReference type="Pfam" id="PF13187">
    <property type="entry name" value="Fer4_9"/>
    <property type="match status" value="1"/>
</dbReference>
<dbReference type="GO" id="GO:0010181">
    <property type="term" value="F:FMN binding"/>
    <property type="evidence" value="ECO:0007669"/>
    <property type="project" value="InterPro"/>
</dbReference>
<dbReference type="AlphaFoldDB" id="A0A6N2VXF1"/>
<protein>
    <submittedName>
        <fullName evidence="4">NADH-plastoquinone oxidoreductase subunit</fullName>
    </submittedName>
</protein>
<dbReference type="GO" id="GO:0016651">
    <property type="term" value="F:oxidoreductase activity, acting on NAD(P)H"/>
    <property type="evidence" value="ECO:0007669"/>
    <property type="project" value="UniProtKB-ARBA"/>
</dbReference>
<keyword evidence="3" id="KW-0411">Iron-sulfur</keyword>
<dbReference type="PANTHER" id="PTHR43122:SF1">
    <property type="entry name" value="IRON-SULFUR-BINDING PROTEIN"/>
    <property type="match status" value="1"/>
</dbReference>
<dbReference type="PROSITE" id="PS50902">
    <property type="entry name" value="FLAVODOXIN_LIKE"/>
    <property type="match status" value="1"/>
</dbReference>